<dbReference type="PANTHER" id="PTHR43065:SF46">
    <property type="entry name" value="C4-DICARBOXYLATE TRANSPORT SENSOR PROTEIN DCTB"/>
    <property type="match status" value="1"/>
</dbReference>
<dbReference type="Proteomes" id="UP000318422">
    <property type="component" value="Unassembled WGS sequence"/>
</dbReference>
<dbReference type="EMBL" id="BJNV01000129">
    <property type="protein sequence ID" value="GEC97782.1"/>
    <property type="molecule type" value="Genomic_DNA"/>
</dbReference>
<evidence type="ECO:0000256" key="7">
    <source>
        <dbReference type="ARBA" id="ARBA00022679"/>
    </source>
</evidence>
<dbReference type="AlphaFoldDB" id="A0A4Y4D0A5"/>
<keyword evidence="8 17" id="KW-0812">Transmembrane</keyword>
<evidence type="ECO:0000313" key="20">
    <source>
        <dbReference type="Proteomes" id="UP000318422"/>
    </source>
</evidence>
<evidence type="ECO:0000313" key="19">
    <source>
        <dbReference type="EMBL" id="GEC97782.1"/>
    </source>
</evidence>
<dbReference type="SMART" id="SM00387">
    <property type="entry name" value="HATPase_c"/>
    <property type="match status" value="1"/>
</dbReference>
<keyword evidence="7" id="KW-0808">Transferase</keyword>
<keyword evidence="5" id="KW-0997">Cell inner membrane</keyword>
<dbReference type="InterPro" id="IPR005467">
    <property type="entry name" value="His_kinase_dom"/>
</dbReference>
<feature type="transmembrane region" description="Helical" evidence="17">
    <location>
        <begin position="21"/>
        <end position="40"/>
    </location>
</feature>
<dbReference type="EC" id="2.7.13.3" evidence="3"/>
<dbReference type="SUPFAM" id="SSF47384">
    <property type="entry name" value="Homodimeric domain of signal transducing histidine kinase"/>
    <property type="match status" value="1"/>
</dbReference>
<dbReference type="SUPFAM" id="SSF55874">
    <property type="entry name" value="ATPase domain of HSP90 chaperone/DNA topoisomerase II/histidine kinase"/>
    <property type="match status" value="1"/>
</dbReference>
<evidence type="ECO:0000256" key="4">
    <source>
        <dbReference type="ARBA" id="ARBA00022475"/>
    </source>
</evidence>
<evidence type="ECO:0000256" key="6">
    <source>
        <dbReference type="ARBA" id="ARBA00022553"/>
    </source>
</evidence>
<protein>
    <recommendedName>
        <fullName evidence="15">C4-dicarboxylate transport sensor protein DctB</fullName>
        <ecNumber evidence="3">2.7.13.3</ecNumber>
    </recommendedName>
</protein>
<evidence type="ECO:0000256" key="8">
    <source>
        <dbReference type="ARBA" id="ARBA00022692"/>
    </source>
</evidence>
<dbReference type="OrthoDB" id="9772100at2"/>
<keyword evidence="13" id="KW-0902">Two-component regulatory system</keyword>
<dbReference type="FunFam" id="1.10.287.130:FF:000049">
    <property type="entry name" value="C4-dicarboxylate transport sensor protein DctB"/>
    <property type="match status" value="1"/>
</dbReference>
<dbReference type="SMART" id="SM00388">
    <property type="entry name" value="HisKA"/>
    <property type="match status" value="1"/>
</dbReference>
<evidence type="ECO:0000256" key="5">
    <source>
        <dbReference type="ARBA" id="ARBA00022519"/>
    </source>
</evidence>
<dbReference type="InterPro" id="IPR004358">
    <property type="entry name" value="Sig_transdc_His_kin-like_C"/>
</dbReference>
<evidence type="ECO:0000256" key="1">
    <source>
        <dbReference type="ARBA" id="ARBA00000085"/>
    </source>
</evidence>
<dbReference type="GO" id="GO:0005524">
    <property type="term" value="F:ATP binding"/>
    <property type="evidence" value="ECO:0007669"/>
    <property type="project" value="UniProtKB-KW"/>
</dbReference>
<keyword evidence="20" id="KW-1185">Reference proteome</keyword>
<keyword evidence="11" id="KW-0067">ATP-binding</keyword>
<proteinExistence type="predicted"/>
<dbReference type="GO" id="GO:0005886">
    <property type="term" value="C:plasma membrane"/>
    <property type="evidence" value="ECO:0007669"/>
    <property type="project" value="UniProtKB-SubCell"/>
</dbReference>
<evidence type="ECO:0000256" key="13">
    <source>
        <dbReference type="ARBA" id="ARBA00023012"/>
    </source>
</evidence>
<dbReference type="Pfam" id="PF02518">
    <property type="entry name" value="HATPase_c"/>
    <property type="match status" value="1"/>
</dbReference>
<evidence type="ECO:0000256" key="11">
    <source>
        <dbReference type="ARBA" id="ARBA00022840"/>
    </source>
</evidence>
<dbReference type="InterPro" id="IPR003594">
    <property type="entry name" value="HATPase_dom"/>
</dbReference>
<dbReference type="GO" id="GO:0000155">
    <property type="term" value="F:phosphorelay sensor kinase activity"/>
    <property type="evidence" value="ECO:0007669"/>
    <property type="project" value="InterPro"/>
</dbReference>
<keyword evidence="10 19" id="KW-0418">Kinase</keyword>
<dbReference type="CDD" id="cd00082">
    <property type="entry name" value="HisKA"/>
    <property type="match status" value="1"/>
</dbReference>
<dbReference type="SUPFAM" id="SSF103190">
    <property type="entry name" value="Sensory domain-like"/>
    <property type="match status" value="1"/>
</dbReference>
<dbReference type="InterPro" id="IPR036890">
    <property type="entry name" value="HATPase_C_sf"/>
</dbReference>
<evidence type="ECO:0000256" key="16">
    <source>
        <dbReference type="SAM" id="Coils"/>
    </source>
</evidence>
<evidence type="ECO:0000256" key="14">
    <source>
        <dbReference type="ARBA" id="ARBA00023136"/>
    </source>
</evidence>
<keyword evidence="16" id="KW-0175">Coiled coil</keyword>
<keyword evidence="6" id="KW-0597">Phosphoprotein</keyword>
<feature type="transmembrane region" description="Helical" evidence="17">
    <location>
        <begin position="315"/>
        <end position="337"/>
    </location>
</feature>
<feature type="coiled-coil region" evidence="16">
    <location>
        <begin position="339"/>
        <end position="405"/>
    </location>
</feature>
<dbReference type="InterPro" id="IPR017055">
    <property type="entry name" value="Sig_transdc_His_kinase_DctB"/>
</dbReference>
<dbReference type="PANTHER" id="PTHR43065">
    <property type="entry name" value="SENSOR HISTIDINE KINASE"/>
    <property type="match status" value="1"/>
</dbReference>
<dbReference type="InterPro" id="IPR029151">
    <property type="entry name" value="Sensor-like_sf"/>
</dbReference>
<keyword evidence="9" id="KW-0547">Nucleotide-binding</keyword>
<accession>A0A4Y4D0A5</accession>
<dbReference type="Gene3D" id="3.30.450.20">
    <property type="entry name" value="PAS domain"/>
    <property type="match status" value="2"/>
</dbReference>
<dbReference type="RefSeq" id="WP_141355097.1">
    <property type="nucleotide sequence ID" value="NZ_BJNV01000129.1"/>
</dbReference>
<keyword evidence="12 17" id="KW-1133">Transmembrane helix</keyword>
<dbReference type="PROSITE" id="PS50109">
    <property type="entry name" value="HIS_KIN"/>
    <property type="match status" value="1"/>
</dbReference>
<evidence type="ECO:0000256" key="2">
    <source>
        <dbReference type="ARBA" id="ARBA00004429"/>
    </source>
</evidence>
<name>A0A4Y4D0A5_ZOORA</name>
<evidence type="ECO:0000256" key="12">
    <source>
        <dbReference type="ARBA" id="ARBA00022989"/>
    </source>
</evidence>
<organism evidence="19 20">
    <name type="scientific">Zoogloea ramigera</name>
    <dbReference type="NCBI Taxonomy" id="350"/>
    <lineage>
        <taxon>Bacteria</taxon>
        <taxon>Pseudomonadati</taxon>
        <taxon>Pseudomonadota</taxon>
        <taxon>Betaproteobacteria</taxon>
        <taxon>Rhodocyclales</taxon>
        <taxon>Zoogloeaceae</taxon>
        <taxon>Zoogloea</taxon>
    </lineage>
</organism>
<evidence type="ECO:0000256" key="15">
    <source>
        <dbReference type="ARBA" id="ARBA00073143"/>
    </source>
</evidence>
<reference evidence="19 20" key="1">
    <citation type="submission" date="2019-06" db="EMBL/GenBank/DDBJ databases">
        <title>Whole genome shotgun sequence of Zoogloea ramigera NBRC 15342.</title>
        <authorList>
            <person name="Hosoyama A."/>
            <person name="Uohara A."/>
            <person name="Ohji S."/>
            <person name="Ichikawa N."/>
        </authorList>
    </citation>
    <scope>NUCLEOTIDE SEQUENCE [LARGE SCALE GENOMIC DNA]</scope>
    <source>
        <strain evidence="19 20">NBRC 15342</strain>
    </source>
</reference>
<evidence type="ECO:0000256" key="10">
    <source>
        <dbReference type="ARBA" id="ARBA00022777"/>
    </source>
</evidence>
<evidence type="ECO:0000256" key="17">
    <source>
        <dbReference type="SAM" id="Phobius"/>
    </source>
</evidence>
<evidence type="ECO:0000259" key="18">
    <source>
        <dbReference type="PROSITE" id="PS50109"/>
    </source>
</evidence>
<comment type="subcellular location">
    <subcellularLocation>
        <location evidence="2">Cell inner membrane</location>
        <topology evidence="2">Multi-pass membrane protein</topology>
    </subcellularLocation>
</comment>
<feature type="domain" description="Histidine kinase" evidence="18">
    <location>
        <begin position="414"/>
        <end position="625"/>
    </location>
</feature>
<dbReference type="PIRSF" id="PIRSF036431">
    <property type="entry name" value="STHK_DctB"/>
    <property type="match status" value="1"/>
</dbReference>
<comment type="catalytic activity">
    <reaction evidence="1">
        <text>ATP + protein L-histidine = ADP + protein N-phospho-L-histidine.</text>
        <dbReference type="EC" id="2.7.13.3"/>
    </reaction>
</comment>
<gene>
    <name evidence="19" type="ORF">ZRA01_38550</name>
</gene>
<dbReference type="InterPro" id="IPR036097">
    <property type="entry name" value="HisK_dim/P_sf"/>
</dbReference>
<dbReference type="Gene3D" id="3.30.565.10">
    <property type="entry name" value="Histidine kinase-like ATPase, C-terminal domain"/>
    <property type="match status" value="1"/>
</dbReference>
<evidence type="ECO:0000256" key="3">
    <source>
        <dbReference type="ARBA" id="ARBA00012438"/>
    </source>
</evidence>
<dbReference type="InterPro" id="IPR003661">
    <property type="entry name" value="HisK_dim/P_dom"/>
</dbReference>
<evidence type="ECO:0000256" key="9">
    <source>
        <dbReference type="ARBA" id="ARBA00022741"/>
    </source>
</evidence>
<keyword evidence="4" id="KW-1003">Cell membrane</keyword>
<dbReference type="Gene3D" id="1.10.287.130">
    <property type="match status" value="1"/>
</dbReference>
<sequence>MSAQPPESLVPPSRALSTRPLIVLALLLVIGLIGFGGYRASEYQGMQTLRTDAGHRLDLFGAAVDGIVNRYAHIPATIQLSEEVLALLRKPRPAGSVASANRFLERLNGHIGSLAIFVMDERGTVLASSNWKQPDSFVGEDLSFRSYYLTGLSGQVGRHFAIGITQGEPGYYVSHPIRDGERVVGVAAIKIGLAGIDQAWELLGVPALIADENGVVILSSVPDWRYTALSPLSLDSKVEAAVSRLYNNRPIGNFPVAIDASLGPEGQEIHGGARLGIAPGRAQLGSTYLVHGRQLSSTGWRLLIFSDLQPMRAQAIGHGALAAVATGCVLLLLLVVAQRRRILRQKLEAKALLEQANAQLESKVARRTRALTDTNARLQKEVAERQQAEQTLRAAQDELVQAAKLAVLGQLAAGITHELAQPLGAMRTLSGNAIEFMKRGNLATVEQNLGIIARLADQMGRIITPLKTFARKSPAIPAATDVAHAVGAALFLLDQRLAKAGITVINHCEPGQAVAWCDQNRLEQVLINLIRNAGDAMADSPTKTLTLAAATTADGVELSIADTGCGLPEGGALFEPFFTTKPPGEGLGLGLAISRDIVREFGGDLRADSRPEGGACFSLHLPAAPKEQP</sequence>
<dbReference type="PRINTS" id="PR00344">
    <property type="entry name" value="BCTRLSENSOR"/>
</dbReference>
<comment type="caution">
    <text evidence="19">The sequence shown here is derived from an EMBL/GenBank/DDBJ whole genome shotgun (WGS) entry which is preliminary data.</text>
</comment>
<keyword evidence="14 17" id="KW-0472">Membrane</keyword>